<evidence type="ECO:0000313" key="6">
    <source>
        <dbReference type="Proteomes" id="UP000591941"/>
    </source>
</evidence>
<dbReference type="RefSeq" id="WP_159823182.1">
    <property type="nucleotide sequence ID" value="NZ_CABWNB010000003.1"/>
</dbReference>
<name>A0A841R2J8_9FIRM</name>
<dbReference type="SMART" id="SM00098">
    <property type="entry name" value="alkPPc"/>
    <property type="match status" value="1"/>
</dbReference>
<feature type="binding site" evidence="2">
    <location>
        <position position="281"/>
    </location>
    <ligand>
        <name>Mg(2+)</name>
        <dbReference type="ChEBI" id="CHEBI:18420"/>
    </ligand>
</feature>
<dbReference type="Gene3D" id="3.40.720.10">
    <property type="entry name" value="Alkaline Phosphatase, subunit A"/>
    <property type="match status" value="1"/>
</dbReference>
<feature type="binding site" evidence="2">
    <location>
        <position position="581"/>
    </location>
    <ligand>
        <name>Zn(2+)</name>
        <dbReference type="ChEBI" id="CHEBI:29105"/>
        <label>2</label>
    </ligand>
</feature>
<evidence type="ECO:0000256" key="1">
    <source>
        <dbReference type="PIRSR" id="PIRSR601952-1"/>
    </source>
</evidence>
<keyword evidence="6" id="KW-1185">Reference proteome</keyword>
<reference evidence="5 6" key="1">
    <citation type="submission" date="2020-08" db="EMBL/GenBank/DDBJ databases">
        <title>Genomic Encyclopedia of Type Strains, Phase IV (KMG-IV): sequencing the most valuable type-strain genomes for metagenomic binning, comparative biology and taxonomic classification.</title>
        <authorList>
            <person name="Goeker M."/>
        </authorList>
    </citation>
    <scope>NUCLEOTIDE SEQUENCE [LARGE SCALE GENOMIC DNA]</scope>
    <source>
        <strain evidence="5 6">DSM 21255</strain>
    </source>
</reference>
<sequence>MNSRSITKCTLRLFLAAGIFSLAMPADVSFASQPMPTYMSQQAKADWQHGQKLASRSAARTGIAIMPIDQAKFLKGQRFDFEVEVNGNNPTALNITVNGKDAAKYFGKKPVITVHDDYTSYRIDNVSFKARGEIDIAVAANTSKGALKRQINYKVVDEKAKKKAKNVILFVGDGMSPQIKEAARILSKGIYEGRYNGHLSMENLPNMAFVTTSGYDSLVTDSANSASAYNTGHKSVVNAMGVYENRTKDPLDDPKVETIAEIVKRTKDMGVGIVSTAAITDATPAAVTAHTRRRAEQPAIAADYLAEYHRPDVILGGGAQFFLPLSTNGSKRKDEQNVIADFEKAGFQFAGNRQEMLAANDNKPLLGLFTMNHMNVYMDREFKKNPEVLKNFPDQPNLIEMTAKAIDILSKNPNGFYLMSEGACIDKQLHTMDWQRAAYDTIELDQAVAYATDWAKANGDDTLIVVIADHSHGVSLTGTYHEHDGVKGRDAVRTYAEAGWPTFVDRNADGYPDDPDADVTLALQYANFPDHYENYRFQAKPTSPAITGENGKIIGNPYRAPKGARYIEGSLPSTKETQEVHSADDIVVMAGGPGSEEFHGLMDNTEIFFAIMRALGIDATK</sequence>
<dbReference type="GeneID" id="93485658"/>
<proteinExistence type="inferred from homology"/>
<dbReference type="EC" id="3.1.3.1" evidence="5"/>
<feature type="signal peptide" evidence="4">
    <location>
        <begin position="1"/>
        <end position="25"/>
    </location>
</feature>
<dbReference type="OrthoDB" id="9794455at2"/>
<keyword evidence="2" id="KW-0460">Magnesium</keyword>
<evidence type="ECO:0000256" key="2">
    <source>
        <dbReference type="PIRSR" id="PIRSR601952-2"/>
    </source>
</evidence>
<feature type="binding site" evidence="2">
    <location>
        <position position="421"/>
    </location>
    <ligand>
        <name>Mg(2+)</name>
        <dbReference type="ChEBI" id="CHEBI:18420"/>
    </ligand>
</feature>
<feature type="binding site" evidence="2">
    <location>
        <position position="470"/>
    </location>
    <ligand>
        <name>Zn(2+)</name>
        <dbReference type="ChEBI" id="CHEBI:29105"/>
        <label>2</label>
    </ligand>
</feature>
<gene>
    <name evidence="5" type="ORF">HNR45_000377</name>
</gene>
<dbReference type="PANTHER" id="PTHR11596">
    <property type="entry name" value="ALKALINE PHOSPHATASE"/>
    <property type="match status" value="1"/>
</dbReference>
<dbReference type="InterPro" id="IPR017850">
    <property type="entry name" value="Alkaline_phosphatase_core_sf"/>
</dbReference>
<keyword evidence="2" id="KW-0479">Metal-binding</keyword>
<feature type="binding site" evidence="2">
    <location>
        <position position="173"/>
    </location>
    <ligand>
        <name>Zn(2+)</name>
        <dbReference type="ChEBI" id="CHEBI:29105"/>
        <label>2</label>
    </ligand>
</feature>
<dbReference type="GO" id="GO:0046872">
    <property type="term" value="F:metal ion binding"/>
    <property type="evidence" value="ECO:0007669"/>
    <property type="project" value="UniProtKB-KW"/>
</dbReference>
<feature type="binding site" evidence="2">
    <location>
        <position position="173"/>
    </location>
    <ligand>
        <name>Mg(2+)</name>
        <dbReference type="ChEBI" id="CHEBI:18420"/>
    </ligand>
</feature>
<dbReference type="Proteomes" id="UP000591941">
    <property type="component" value="Unassembled WGS sequence"/>
</dbReference>
<keyword evidence="2" id="KW-0862">Zinc</keyword>
<dbReference type="PANTHER" id="PTHR11596:SF72">
    <property type="entry name" value="ALKALINE PHOSPHATASE"/>
    <property type="match status" value="1"/>
</dbReference>
<feature type="binding site" evidence="2">
    <location>
        <position position="283"/>
    </location>
    <ligand>
        <name>Mg(2+)</name>
        <dbReference type="ChEBI" id="CHEBI:18420"/>
    </ligand>
</feature>
<dbReference type="PRINTS" id="PR00113">
    <property type="entry name" value="ALKPHPHTASE"/>
</dbReference>
<comment type="cofactor">
    <cofactor evidence="2">
        <name>Mg(2+)</name>
        <dbReference type="ChEBI" id="CHEBI:18420"/>
    </cofactor>
    <text evidence="2">Binds 1 Mg(2+) ion.</text>
</comment>
<accession>A0A841R2J8</accession>
<feature type="binding site" evidence="2">
    <location>
        <position position="426"/>
    </location>
    <ligand>
        <name>Zn(2+)</name>
        <dbReference type="ChEBI" id="CHEBI:29105"/>
        <label>2</label>
    </ligand>
</feature>
<dbReference type="SUPFAM" id="SSF53649">
    <property type="entry name" value="Alkaline phosphatase-like"/>
    <property type="match status" value="1"/>
</dbReference>
<feature type="binding site" evidence="2">
    <location>
        <position position="430"/>
    </location>
    <ligand>
        <name>Zn(2+)</name>
        <dbReference type="ChEBI" id="CHEBI:29105"/>
        <label>2</label>
    </ligand>
</feature>
<protein>
    <submittedName>
        <fullName evidence="5">Alkaline phosphatase</fullName>
        <ecNumber evidence="5">3.1.3.1</ecNumber>
    </submittedName>
</protein>
<feature type="active site" description="Phosphoserine intermediate" evidence="1">
    <location>
        <position position="222"/>
    </location>
</feature>
<keyword evidence="4" id="KW-0732">Signal</keyword>
<dbReference type="Pfam" id="PF00245">
    <property type="entry name" value="Alk_phosphatase"/>
    <property type="match status" value="1"/>
</dbReference>
<dbReference type="GO" id="GO:0004035">
    <property type="term" value="F:alkaline phosphatase activity"/>
    <property type="evidence" value="ECO:0007669"/>
    <property type="project" value="UniProtKB-EC"/>
</dbReference>
<organism evidence="5 6">
    <name type="scientific">Negativicoccus succinicivorans</name>
    <dbReference type="NCBI Taxonomy" id="620903"/>
    <lineage>
        <taxon>Bacteria</taxon>
        <taxon>Bacillati</taxon>
        <taxon>Bacillota</taxon>
        <taxon>Negativicutes</taxon>
        <taxon>Veillonellales</taxon>
        <taxon>Veillonellaceae</taxon>
        <taxon>Negativicoccus</taxon>
    </lineage>
</organism>
<comment type="cofactor">
    <cofactor evidence="2">
        <name>Zn(2+)</name>
        <dbReference type="ChEBI" id="CHEBI:29105"/>
    </cofactor>
    <text evidence="2">Binds 2 Zn(2+) ions.</text>
</comment>
<evidence type="ECO:0000256" key="3">
    <source>
        <dbReference type="RuleBase" id="RU003946"/>
    </source>
</evidence>
<comment type="similarity">
    <text evidence="3">Belongs to the alkaline phosphatase family.</text>
</comment>
<dbReference type="CDD" id="cd16012">
    <property type="entry name" value="ALP"/>
    <property type="match status" value="1"/>
</dbReference>
<dbReference type="EMBL" id="JACHHI010000002">
    <property type="protein sequence ID" value="MBB6477347.1"/>
    <property type="molecule type" value="Genomic_DNA"/>
</dbReference>
<feature type="binding site" evidence="2">
    <location>
        <position position="469"/>
    </location>
    <ligand>
        <name>Zn(2+)</name>
        <dbReference type="ChEBI" id="CHEBI:29105"/>
        <label>2</label>
    </ligand>
</feature>
<evidence type="ECO:0000313" key="5">
    <source>
        <dbReference type="EMBL" id="MBB6477347.1"/>
    </source>
</evidence>
<dbReference type="AlphaFoldDB" id="A0A841R2J8"/>
<dbReference type="InterPro" id="IPR001952">
    <property type="entry name" value="Alkaline_phosphatase"/>
</dbReference>
<comment type="caution">
    <text evidence="5">The sequence shown here is derived from an EMBL/GenBank/DDBJ whole genome shotgun (WGS) entry which is preliminary data.</text>
</comment>
<evidence type="ECO:0000256" key="4">
    <source>
        <dbReference type="SAM" id="SignalP"/>
    </source>
</evidence>
<feature type="chain" id="PRO_5039005002" evidence="4">
    <location>
        <begin position="26"/>
        <end position="621"/>
    </location>
</feature>
<keyword evidence="5" id="KW-0378">Hydrolase</keyword>